<dbReference type="GO" id="GO:0004540">
    <property type="term" value="F:RNA nuclease activity"/>
    <property type="evidence" value="ECO:0007669"/>
    <property type="project" value="InterPro"/>
</dbReference>
<name>A0A4R6LZL4_9FIRM</name>
<keyword evidence="8" id="KW-0800">Toxin</keyword>
<dbReference type="GO" id="GO:0004519">
    <property type="term" value="F:endonuclease activity"/>
    <property type="evidence" value="ECO:0007669"/>
    <property type="project" value="UniProtKB-KW"/>
</dbReference>
<evidence type="ECO:0000256" key="6">
    <source>
        <dbReference type="ARBA" id="ARBA00022842"/>
    </source>
</evidence>
<dbReference type="CDD" id="cd18735">
    <property type="entry name" value="PIN_HiVapC1-like"/>
    <property type="match status" value="1"/>
</dbReference>
<evidence type="ECO:0000256" key="2">
    <source>
        <dbReference type="ARBA" id="ARBA00022649"/>
    </source>
</evidence>
<evidence type="ECO:0000256" key="8">
    <source>
        <dbReference type="HAMAP-Rule" id="MF_00265"/>
    </source>
</evidence>
<dbReference type="RefSeq" id="WP_133514185.1">
    <property type="nucleotide sequence ID" value="NZ_SNWX01000004.1"/>
</dbReference>
<dbReference type="GO" id="GO:0090729">
    <property type="term" value="F:toxin activity"/>
    <property type="evidence" value="ECO:0007669"/>
    <property type="project" value="UniProtKB-KW"/>
</dbReference>
<dbReference type="HAMAP" id="MF_00265">
    <property type="entry name" value="VapC_Nob1"/>
    <property type="match status" value="1"/>
</dbReference>
<reference evidence="10 11" key="1">
    <citation type="submission" date="2019-03" db="EMBL/GenBank/DDBJ databases">
        <title>Subsurface microbial communities from deep shales in Ohio and West Virginia, USA.</title>
        <authorList>
            <person name="Wrighton K."/>
        </authorList>
    </citation>
    <scope>NUCLEOTIDE SEQUENCE [LARGE SCALE GENOMIC DNA]</scope>
    <source>
        <strain evidence="10 11">MA284_T2</strain>
    </source>
</reference>
<comment type="similarity">
    <text evidence="7 8">Belongs to the PINc/VapC protein family.</text>
</comment>
<dbReference type="AlphaFoldDB" id="A0A4R6LZL4"/>
<dbReference type="GO" id="GO:0000287">
    <property type="term" value="F:magnesium ion binding"/>
    <property type="evidence" value="ECO:0007669"/>
    <property type="project" value="UniProtKB-UniRule"/>
</dbReference>
<dbReference type="PANTHER" id="PTHR33653:SF1">
    <property type="entry name" value="RIBONUCLEASE VAPC2"/>
    <property type="match status" value="1"/>
</dbReference>
<dbReference type="Proteomes" id="UP000295064">
    <property type="component" value="Unassembled WGS sequence"/>
</dbReference>
<organism evidence="10 11">
    <name type="scientific">Halanaerobium saccharolyticum</name>
    <dbReference type="NCBI Taxonomy" id="43595"/>
    <lineage>
        <taxon>Bacteria</taxon>
        <taxon>Bacillati</taxon>
        <taxon>Bacillota</taxon>
        <taxon>Clostridia</taxon>
        <taxon>Halanaerobiales</taxon>
        <taxon>Halanaerobiaceae</taxon>
        <taxon>Halanaerobium</taxon>
    </lineage>
</organism>
<keyword evidence="2 8" id="KW-1277">Toxin-antitoxin system</keyword>
<dbReference type="SUPFAM" id="SSF88723">
    <property type="entry name" value="PIN domain-like"/>
    <property type="match status" value="1"/>
</dbReference>
<evidence type="ECO:0000313" key="11">
    <source>
        <dbReference type="Proteomes" id="UP000295064"/>
    </source>
</evidence>
<dbReference type="InterPro" id="IPR002716">
    <property type="entry name" value="PIN_dom"/>
</dbReference>
<evidence type="ECO:0000256" key="1">
    <source>
        <dbReference type="ARBA" id="ARBA00001946"/>
    </source>
</evidence>
<dbReference type="GO" id="GO:0016787">
    <property type="term" value="F:hydrolase activity"/>
    <property type="evidence" value="ECO:0007669"/>
    <property type="project" value="UniProtKB-KW"/>
</dbReference>
<comment type="cofactor">
    <cofactor evidence="1 8">
        <name>Mg(2+)</name>
        <dbReference type="ChEBI" id="CHEBI:18420"/>
    </cofactor>
</comment>
<keyword evidence="4 8" id="KW-0479">Metal-binding</keyword>
<evidence type="ECO:0000313" key="10">
    <source>
        <dbReference type="EMBL" id="TDO94066.1"/>
    </source>
</evidence>
<dbReference type="InterPro" id="IPR022907">
    <property type="entry name" value="VapC_family"/>
</dbReference>
<dbReference type="EC" id="3.1.-.-" evidence="8"/>
<keyword evidence="10" id="KW-0255">Endonuclease</keyword>
<dbReference type="PANTHER" id="PTHR33653">
    <property type="entry name" value="RIBONUCLEASE VAPC2"/>
    <property type="match status" value="1"/>
</dbReference>
<keyword evidence="3 8" id="KW-0540">Nuclease</keyword>
<comment type="caution">
    <text evidence="10">The sequence shown here is derived from an EMBL/GenBank/DDBJ whole genome shotgun (WGS) entry which is preliminary data.</text>
</comment>
<evidence type="ECO:0000256" key="4">
    <source>
        <dbReference type="ARBA" id="ARBA00022723"/>
    </source>
</evidence>
<proteinExistence type="inferred from homology"/>
<feature type="binding site" evidence="8">
    <location>
        <position position="98"/>
    </location>
    <ligand>
        <name>Mg(2+)</name>
        <dbReference type="ChEBI" id="CHEBI:18420"/>
    </ligand>
</feature>
<gene>
    <name evidence="8" type="primary">vapC</name>
    <name evidence="10" type="ORF">DFR79_10431</name>
</gene>
<evidence type="ECO:0000256" key="7">
    <source>
        <dbReference type="ARBA" id="ARBA00038093"/>
    </source>
</evidence>
<keyword evidence="5 8" id="KW-0378">Hydrolase</keyword>
<accession>A0A4R6LZL4</accession>
<evidence type="ECO:0000256" key="3">
    <source>
        <dbReference type="ARBA" id="ARBA00022722"/>
    </source>
</evidence>
<dbReference type="OrthoDB" id="9796690at2"/>
<evidence type="ECO:0000256" key="5">
    <source>
        <dbReference type="ARBA" id="ARBA00022801"/>
    </source>
</evidence>
<sequence>MKYMLDTNICIYIIKEKPKKVLDKFQTCNIGDICISMVTFAELQYGVEKSQYKDKNQTALASFLGPIEILPFEQNAAIKYGSIRADLENQGRIIGAYDLMIGAHAIAENLILVTNNTKEFKRITDLSFENWAK</sequence>
<dbReference type="EMBL" id="SNWX01000004">
    <property type="protein sequence ID" value="TDO94066.1"/>
    <property type="molecule type" value="Genomic_DNA"/>
</dbReference>
<keyword evidence="6 8" id="KW-0460">Magnesium</keyword>
<comment type="function">
    <text evidence="8">Toxic component of a toxin-antitoxin (TA) system. An RNase.</text>
</comment>
<dbReference type="InterPro" id="IPR050556">
    <property type="entry name" value="Type_II_TA_system_RNase"/>
</dbReference>
<dbReference type="InterPro" id="IPR029060">
    <property type="entry name" value="PIN-like_dom_sf"/>
</dbReference>
<feature type="binding site" evidence="8">
    <location>
        <position position="6"/>
    </location>
    <ligand>
        <name>Mg(2+)</name>
        <dbReference type="ChEBI" id="CHEBI:18420"/>
    </ligand>
</feature>
<dbReference type="Pfam" id="PF01850">
    <property type="entry name" value="PIN"/>
    <property type="match status" value="1"/>
</dbReference>
<evidence type="ECO:0000259" key="9">
    <source>
        <dbReference type="Pfam" id="PF01850"/>
    </source>
</evidence>
<feature type="domain" description="PIN" evidence="9">
    <location>
        <begin position="3"/>
        <end position="124"/>
    </location>
</feature>
<protein>
    <recommendedName>
        <fullName evidence="8">Ribonuclease VapC</fullName>
        <shortName evidence="8">RNase VapC</shortName>
        <ecNumber evidence="8">3.1.-.-</ecNumber>
    </recommendedName>
    <alternativeName>
        <fullName evidence="8">Toxin VapC</fullName>
    </alternativeName>
</protein>
<dbReference type="Gene3D" id="3.40.50.1010">
    <property type="entry name" value="5'-nuclease"/>
    <property type="match status" value="1"/>
</dbReference>